<name>A0A5C5WH64_9PLAN</name>
<gene>
    <name evidence="2" type="ORF">KOR42_38390</name>
</gene>
<dbReference type="Proteomes" id="UP000317243">
    <property type="component" value="Unassembled WGS sequence"/>
</dbReference>
<comment type="caution">
    <text evidence="2">The sequence shown here is derived from an EMBL/GenBank/DDBJ whole genome shotgun (WGS) entry which is preliminary data.</text>
</comment>
<reference evidence="2 3" key="1">
    <citation type="submission" date="2019-02" db="EMBL/GenBank/DDBJ databases">
        <title>Deep-cultivation of Planctomycetes and their phenomic and genomic characterization uncovers novel biology.</title>
        <authorList>
            <person name="Wiegand S."/>
            <person name="Jogler M."/>
            <person name="Boedeker C."/>
            <person name="Pinto D."/>
            <person name="Vollmers J."/>
            <person name="Rivas-Marin E."/>
            <person name="Kohn T."/>
            <person name="Peeters S.H."/>
            <person name="Heuer A."/>
            <person name="Rast P."/>
            <person name="Oberbeckmann S."/>
            <person name="Bunk B."/>
            <person name="Jeske O."/>
            <person name="Meyerdierks A."/>
            <person name="Storesund J.E."/>
            <person name="Kallscheuer N."/>
            <person name="Luecker S."/>
            <person name="Lage O.M."/>
            <person name="Pohl T."/>
            <person name="Merkel B.J."/>
            <person name="Hornburger P."/>
            <person name="Mueller R.-W."/>
            <person name="Bruemmer F."/>
            <person name="Labrenz M."/>
            <person name="Spormann A.M."/>
            <person name="Op Den Camp H."/>
            <person name="Overmann J."/>
            <person name="Amann R."/>
            <person name="Jetten M.S.M."/>
            <person name="Mascher T."/>
            <person name="Medema M.H."/>
            <person name="Devos D.P."/>
            <person name="Kaster A.-K."/>
            <person name="Ovreas L."/>
            <person name="Rohde M."/>
            <person name="Galperin M.Y."/>
            <person name="Jogler C."/>
        </authorList>
    </citation>
    <scope>NUCLEOTIDE SEQUENCE [LARGE SCALE GENOMIC DNA]</scope>
    <source>
        <strain evidence="2 3">KOR42</strain>
    </source>
</reference>
<evidence type="ECO:0000256" key="1">
    <source>
        <dbReference type="SAM" id="MobiDB-lite"/>
    </source>
</evidence>
<dbReference type="InterPro" id="IPR012902">
    <property type="entry name" value="N_methyl_site"/>
</dbReference>
<dbReference type="RefSeq" id="WP_146511262.1">
    <property type="nucleotide sequence ID" value="NZ_SIHI01000017.1"/>
</dbReference>
<dbReference type="PROSITE" id="PS00409">
    <property type="entry name" value="PROKAR_NTER_METHYL"/>
    <property type="match status" value="1"/>
</dbReference>
<accession>A0A5C5WH64</accession>
<evidence type="ECO:0000313" key="3">
    <source>
        <dbReference type="Proteomes" id="UP000317243"/>
    </source>
</evidence>
<dbReference type="Pfam" id="PF07963">
    <property type="entry name" value="N_methyl"/>
    <property type="match status" value="1"/>
</dbReference>
<organism evidence="2 3">
    <name type="scientific">Thalassoglobus neptunius</name>
    <dbReference type="NCBI Taxonomy" id="1938619"/>
    <lineage>
        <taxon>Bacteria</taxon>
        <taxon>Pseudomonadati</taxon>
        <taxon>Planctomycetota</taxon>
        <taxon>Planctomycetia</taxon>
        <taxon>Planctomycetales</taxon>
        <taxon>Planctomycetaceae</taxon>
        <taxon>Thalassoglobus</taxon>
    </lineage>
</organism>
<dbReference type="AlphaFoldDB" id="A0A5C5WH64"/>
<dbReference type="EMBL" id="SIHI01000017">
    <property type="protein sequence ID" value="TWT49887.1"/>
    <property type="molecule type" value="Genomic_DNA"/>
</dbReference>
<sequence length="290" mass="31772">MKLLRPSIRNNSPRAGFSLIEVLIALALTVLLLSAVYSAVGLHLRFQVAGRDQIHRAQLIRALVRKFDSDIAALAFTIEEEESATTETDDSTSEETTTDTTLDSLSSETIPLPFGLVGTSEYVHLCVSKPIRELTYESLATGVTENGRTTDLATVTWGTGPIDPAFLIDPTQPGHSNEANDALDRRPLTGLGRRVIDFYAFDSATDTLTEYDILAPEITEVQFSYFDGVAWVDSWDSRTLGSLPRAILVTYGLWQTPTTSSSSRGTSQAEGSVFPVEHLFHLPMSIPIFE</sequence>
<dbReference type="OrthoDB" id="9812770at2"/>
<evidence type="ECO:0000313" key="2">
    <source>
        <dbReference type="EMBL" id="TWT49887.1"/>
    </source>
</evidence>
<feature type="region of interest" description="Disordered" evidence="1">
    <location>
        <begin position="81"/>
        <end position="104"/>
    </location>
</feature>
<dbReference type="NCBIfam" id="TIGR02532">
    <property type="entry name" value="IV_pilin_GFxxxE"/>
    <property type="match status" value="1"/>
</dbReference>
<dbReference type="SUPFAM" id="SSF54523">
    <property type="entry name" value="Pili subunits"/>
    <property type="match status" value="1"/>
</dbReference>
<protein>
    <recommendedName>
        <fullName evidence="4">Pseudopilin GspJ</fullName>
    </recommendedName>
</protein>
<proteinExistence type="predicted"/>
<dbReference type="InterPro" id="IPR045584">
    <property type="entry name" value="Pilin-like"/>
</dbReference>
<feature type="compositionally biased region" description="Acidic residues" evidence="1">
    <location>
        <begin position="81"/>
        <end position="97"/>
    </location>
</feature>
<keyword evidence="3" id="KW-1185">Reference proteome</keyword>
<evidence type="ECO:0008006" key="4">
    <source>
        <dbReference type="Google" id="ProtNLM"/>
    </source>
</evidence>